<dbReference type="WBParaSite" id="Pan_g8518.t1">
    <property type="protein sequence ID" value="Pan_g8518.t1"/>
    <property type="gene ID" value="Pan_g8518"/>
</dbReference>
<dbReference type="Proteomes" id="UP000492821">
    <property type="component" value="Unassembled WGS sequence"/>
</dbReference>
<evidence type="ECO:0000256" key="1">
    <source>
        <dbReference type="SAM" id="MobiDB-lite"/>
    </source>
</evidence>
<feature type="compositionally biased region" description="Basic and acidic residues" evidence="1">
    <location>
        <begin position="63"/>
        <end position="72"/>
    </location>
</feature>
<evidence type="ECO:0000313" key="3">
    <source>
        <dbReference type="WBParaSite" id="Pan_g8518.t1"/>
    </source>
</evidence>
<organism evidence="2 3">
    <name type="scientific">Panagrellus redivivus</name>
    <name type="common">Microworm</name>
    <dbReference type="NCBI Taxonomy" id="6233"/>
    <lineage>
        <taxon>Eukaryota</taxon>
        <taxon>Metazoa</taxon>
        <taxon>Ecdysozoa</taxon>
        <taxon>Nematoda</taxon>
        <taxon>Chromadorea</taxon>
        <taxon>Rhabditida</taxon>
        <taxon>Tylenchina</taxon>
        <taxon>Panagrolaimomorpha</taxon>
        <taxon>Panagrolaimoidea</taxon>
        <taxon>Panagrolaimidae</taxon>
        <taxon>Panagrellus</taxon>
    </lineage>
</organism>
<reference evidence="2" key="1">
    <citation type="journal article" date="2013" name="Genetics">
        <title>The draft genome and transcriptome of Panagrellus redivivus are shaped by the harsh demands of a free-living lifestyle.</title>
        <authorList>
            <person name="Srinivasan J."/>
            <person name="Dillman A.R."/>
            <person name="Macchietto M.G."/>
            <person name="Heikkinen L."/>
            <person name="Lakso M."/>
            <person name="Fracchia K.M."/>
            <person name="Antoshechkin I."/>
            <person name="Mortazavi A."/>
            <person name="Wong G."/>
            <person name="Sternberg P.W."/>
        </authorList>
    </citation>
    <scope>NUCLEOTIDE SEQUENCE [LARGE SCALE GENOMIC DNA]</scope>
    <source>
        <strain evidence="2">MT8872</strain>
    </source>
</reference>
<reference evidence="3" key="2">
    <citation type="submission" date="2020-10" db="UniProtKB">
        <authorList>
            <consortium name="WormBaseParasite"/>
        </authorList>
    </citation>
    <scope>IDENTIFICATION</scope>
</reference>
<feature type="region of interest" description="Disordered" evidence="1">
    <location>
        <begin position="1"/>
        <end position="78"/>
    </location>
</feature>
<protein>
    <submittedName>
        <fullName evidence="3">INCENP_ARK-bind domain-containing protein</fullName>
    </submittedName>
</protein>
<feature type="compositionally biased region" description="Basic and acidic residues" evidence="1">
    <location>
        <begin position="24"/>
        <end position="35"/>
    </location>
</feature>
<feature type="compositionally biased region" description="Basic and acidic residues" evidence="1">
    <location>
        <begin position="121"/>
        <end position="135"/>
    </location>
</feature>
<evidence type="ECO:0000313" key="2">
    <source>
        <dbReference type="Proteomes" id="UP000492821"/>
    </source>
</evidence>
<accession>A0A7E4W8A2</accession>
<sequence>MRPWEPAYWLPTMTSTSFSPNCKPIDEDKENKKQSLPESVTRKRRHSSSDPLNLVVNPSNSRCSHDETHDVDSMPPPIKCPRIDDGLVTSSSADVACHCSDHNNNHRHRHPNLSNKAITPNKKDNCNEPDGDCRHGKLVVTPSGSGANGKPVSEPSSNPNGTGYADFSDYVDFFRQQAASAEEEDNAMVPCKRPVMPRNPEPGWDDRLIERIQNYRALKHLQLGVLDFRRQYRNGFR</sequence>
<dbReference type="AlphaFoldDB" id="A0A7E4W8A2"/>
<keyword evidence="2" id="KW-1185">Reference proteome</keyword>
<proteinExistence type="predicted"/>
<name>A0A7E4W8A2_PANRE</name>
<feature type="region of interest" description="Disordered" evidence="1">
    <location>
        <begin position="107"/>
        <end position="162"/>
    </location>
</feature>